<proteinExistence type="predicted"/>
<gene>
    <name evidence="2" type="ORF">BAA01_15045</name>
</gene>
<evidence type="ECO:0000313" key="2">
    <source>
        <dbReference type="EMBL" id="OUM85907.1"/>
    </source>
</evidence>
<organism evidence="2 3">
    <name type="scientific">Bacillus thermozeamaize</name>
    <dbReference type="NCBI Taxonomy" id="230954"/>
    <lineage>
        <taxon>Bacteria</taxon>
        <taxon>Bacillati</taxon>
        <taxon>Bacillota</taxon>
        <taxon>Bacilli</taxon>
        <taxon>Bacillales</taxon>
        <taxon>Bacillaceae</taxon>
        <taxon>Bacillus</taxon>
    </lineage>
</organism>
<dbReference type="AlphaFoldDB" id="A0A1Y3PIC8"/>
<keyword evidence="2" id="KW-0378">Hydrolase</keyword>
<dbReference type="EMBL" id="LZRT01000095">
    <property type="protein sequence ID" value="OUM85907.1"/>
    <property type="molecule type" value="Genomic_DNA"/>
</dbReference>
<dbReference type="SMART" id="SM00849">
    <property type="entry name" value="Lactamase_B"/>
    <property type="match status" value="1"/>
</dbReference>
<name>A0A1Y3PIC8_9BACI</name>
<dbReference type="PANTHER" id="PTHR23131">
    <property type="entry name" value="ENDORIBONUCLEASE LACTB2"/>
    <property type="match status" value="1"/>
</dbReference>
<dbReference type="Gene3D" id="3.60.15.10">
    <property type="entry name" value="Ribonuclease Z/Hydroxyacylglutathione hydrolase-like"/>
    <property type="match status" value="1"/>
</dbReference>
<dbReference type="Proteomes" id="UP000196475">
    <property type="component" value="Unassembled WGS sequence"/>
</dbReference>
<evidence type="ECO:0000259" key="1">
    <source>
        <dbReference type="SMART" id="SM00849"/>
    </source>
</evidence>
<dbReference type="InterPro" id="IPR050662">
    <property type="entry name" value="Sec-metab_biosynth-thioest"/>
</dbReference>
<dbReference type="Pfam" id="PF00753">
    <property type="entry name" value="Lactamase_B"/>
    <property type="match status" value="1"/>
</dbReference>
<comment type="caution">
    <text evidence="2">The sequence shown here is derived from an EMBL/GenBank/DDBJ whole genome shotgun (WGS) entry which is preliminary data.</text>
</comment>
<reference evidence="3" key="1">
    <citation type="submission" date="2016-06" db="EMBL/GenBank/DDBJ databases">
        <authorList>
            <person name="Nascimento L."/>
            <person name="Pereira R.V."/>
            <person name="Martins L.F."/>
            <person name="Quaggio R.B."/>
            <person name="Silva A.M."/>
            <person name="Setubal J.C."/>
        </authorList>
    </citation>
    <scope>NUCLEOTIDE SEQUENCE [LARGE SCALE GENOMIC DNA]</scope>
</reference>
<sequence>MKTAIDLSVHEDVTCVRVNLATDRRSASVYVFLTDGMLVDTGCASAERDLAAFFKEHARAFDQVVLTHSHEDHVGTAAWIERHLNVPLSIHPAGVAFCASWPEYPKYRQAVWGIRKPFTAQPLGEQAASRSRLWKVIYTPGHAEDHVVLLDEERGRLFSGDLFLSPKTRVIMRQESVPTIMDSLRKVLQHDFQSMYCCHAGYLPDGKRMLAMKLEELENLSGEILHLYGRGLTIEEINAKLFPESLAIIEVSGGEFDSIHIVRTVVREMAEQAGQGV</sequence>
<dbReference type="GO" id="GO:0016787">
    <property type="term" value="F:hydrolase activity"/>
    <property type="evidence" value="ECO:0007669"/>
    <property type="project" value="UniProtKB-KW"/>
</dbReference>
<protein>
    <submittedName>
        <fullName evidence="2">MBL fold metallo-hydrolase</fullName>
    </submittedName>
</protein>
<dbReference type="PANTHER" id="PTHR23131:SF0">
    <property type="entry name" value="ENDORIBONUCLEASE LACTB2"/>
    <property type="match status" value="1"/>
</dbReference>
<evidence type="ECO:0000313" key="3">
    <source>
        <dbReference type="Proteomes" id="UP000196475"/>
    </source>
</evidence>
<dbReference type="SUPFAM" id="SSF56281">
    <property type="entry name" value="Metallo-hydrolase/oxidoreductase"/>
    <property type="match status" value="1"/>
</dbReference>
<accession>A0A1Y3PIC8</accession>
<feature type="domain" description="Metallo-beta-lactamase" evidence="1">
    <location>
        <begin position="26"/>
        <end position="199"/>
    </location>
</feature>
<dbReference type="InterPro" id="IPR036866">
    <property type="entry name" value="RibonucZ/Hydroxyglut_hydro"/>
</dbReference>
<dbReference type="InterPro" id="IPR001279">
    <property type="entry name" value="Metallo-B-lactamas"/>
</dbReference>